<comment type="caution">
    <text evidence="2">The sequence shown here is derived from an EMBL/GenBank/DDBJ whole genome shotgun (WGS) entry which is preliminary data.</text>
</comment>
<dbReference type="Proteomes" id="UP001344906">
    <property type="component" value="Unassembled WGS sequence"/>
</dbReference>
<dbReference type="EMBL" id="BSRI01000001">
    <property type="protein sequence ID" value="GLV55143.1"/>
    <property type="molecule type" value="Genomic_DNA"/>
</dbReference>
<dbReference type="InterPro" id="IPR052712">
    <property type="entry name" value="Acid_resist_chaperone_HdeD"/>
</dbReference>
<keyword evidence="3" id="KW-1185">Reference proteome</keyword>
<keyword evidence="1" id="KW-0812">Transmembrane</keyword>
<dbReference type="InterPro" id="IPR005325">
    <property type="entry name" value="DUF308_memb"/>
</dbReference>
<organism evidence="2 3">
    <name type="scientific">Dictyobacter halimunensis</name>
    <dbReference type="NCBI Taxonomy" id="3026934"/>
    <lineage>
        <taxon>Bacteria</taxon>
        <taxon>Bacillati</taxon>
        <taxon>Chloroflexota</taxon>
        <taxon>Ktedonobacteria</taxon>
        <taxon>Ktedonobacterales</taxon>
        <taxon>Dictyobacteraceae</taxon>
        <taxon>Dictyobacter</taxon>
    </lineage>
</organism>
<gene>
    <name evidence="2" type="ORF">KDH_19900</name>
</gene>
<feature type="transmembrane region" description="Helical" evidence="1">
    <location>
        <begin position="12"/>
        <end position="35"/>
    </location>
</feature>
<feature type="transmembrane region" description="Helical" evidence="1">
    <location>
        <begin position="159"/>
        <end position="179"/>
    </location>
</feature>
<keyword evidence="1" id="KW-1133">Transmembrane helix</keyword>
<proteinExistence type="predicted"/>
<evidence type="ECO:0008006" key="4">
    <source>
        <dbReference type="Google" id="ProtNLM"/>
    </source>
</evidence>
<reference evidence="2 3" key="1">
    <citation type="submission" date="2023-02" db="EMBL/GenBank/DDBJ databases">
        <title>Dictyobacter halimunensis sp. nov., a new member of the class Ktedonobacteria from forest soil in a geothermal area.</title>
        <authorList>
            <person name="Rachmania M.K."/>
            <person name="Ningsih F."/>
            <person name="Sakai Y."/>
            <person name="Yabe S."/>
            <person name="Yokota A."/>
            <person name="Sjamsuridzal W."/>
        </authorList>
    </citation>
    <scope>NUCLEOTIDE SEQUENCE [LARGE SCALE GENOMIC DNA]</scope>
    <source>
        <strain evidence="2 3">S3.2.2.5</strain>
    </source>
</reference>
<evidence type="ECO:0000313" key="3">
    <source>
        <dbReference type="Proteomes" id="UP001344906"/>
    </source>
</evidence>
<accession>A0ABQ6FQR7</accession>
<dbReference type="PANTHER" id="PTHR34989">
    <property type="entry name" value="PROTEIN HDED"/>
    <property type="match status" value="1"/>
</dbReference>
<protein>
    <recommendedName>
        <fullName evidence="4">DUF308 domain-containing protein</fullName>
    </recommendedName>
</protein>
<evidence type="ECO:0000256" key="1">
    <source>
        <dbReference type="SAM" id="Phobius"/>
    </source>
</evidence>
<dbReference type="Pfam" id="PF03729">
    <property type="entry name" value="DUF308"/>
    <property type="match status" value="1"/>
</dbReference>
<evidence type="ECO:0000313" key="2">
    <source>
        <dbReference type="EMBL" id="GLV55143.1"/>
    </source>
</evidence>
<feature type="transmembrane region" description="Helical" evidence="1">
    <location>
        <begin position="129"/>
        <end position="153"/>
    </location>
</feature>
<name>A0ABQ6FQR7_9CHLR</name>
<keyword evidence="1" id="KW-0472">Membrane</keyword>
<dbReference type="RefSeq" id="WP_338249224.1">
    <property type="nucleotide sequence ID" value="NZ_BSRI01000001.1"/>
</dbReference>
<sequence length="203" mass="22132">MQHLVHSVRATTTWWIVMIQGIIAIILGLLVLLAPFKLATLLVRLLGAYLFISGILLFFNMIRTRSYPKFKIVAAIIGIVAGLLLMIFRIWSLSVLPPTIFLMGSILGIIYGVSEIIHGSSNRQWDDIGIGVLSTIIGIALLFLMVPVGGFLAVSLTTVAIAVPFIVCVSAIVIGVLLIRRSLRLRHAHARPSPPPMMSATQE</sequence>
<feature type="transmembrane region" description="Helical" evidence="1">
    <location>
        <begin position="72"/>
        <end position="92"/>
    </location>
</feature>
<feature type="transmembrane region" description="Helical" evidence="1">
    <location>
        <begin position="41"/>
        <end position="60"/>
    </location>
</feature>
<feature type="transmembrane region" description="Helical" evidence="1">
    <location>
        <begin position="98"/>
        <end position="117"/>
    </location>
</feature>
<dbReference type="PANTHER" id="PTHR34989:SF1">
    <property type="entry name" value="PROTEIN HDED"/>
    <property type="match status" value="1"/>
</dbReference>